<protein>
    <recommendedName>
        <fullName evidence="1">Serine/threonine-protein phosphatase</fullName>
        <ecNumber evidence="1">3.1.3.16</ecNumber>
    </recommendedName>
</protein>
<evidence type="ECO:0000313" key="3">
    <source>
        <dbReference type="EMBL" id="OHT12848.1"/>
    </source>
</evidence>
<dbReference type="SMART" id="SM00156">
    <property type="entry name" value="PP2Ac"/>
    <property type="match status" value="1"/>
</dbReference>
<dbReference type="InterPro" id="IPR006186">
    <property type="entry name" value="Ser/Thr-sp_prot-phosphatase"/>
</dbReference>
<dbReference type="CDD" id="cd00144">
    <property type="entry name" value="MPP_PPP_family"/>
    <property type="match status" value="1"/>
</dbReference>
<keyword evidence="1" id="KW-0378">Hydrolase</keyword>
<accession>A0A1J4KPL8</accession>
<dbReference type="SUPFAM" id="SSF56300">
    <property type="entry name" value="Metallo-dependent phosphatases"/>
    <property type="match status" value="1"/>
</dbReference>
<dbReference type="EC" id="3.1.3.16" evidence="1"/>
<comment type="caution">
    <text evidence="3">The sequence shown here is derived from an EMBL/GenBank/DDBJ whole genome shotgun (WGS) entry which is preliminary data.</text>
</comment>
<dbReference type="OrthoDB" id="10452271at2759"/>
<dbReference type="FunFam" id="3.60.21.10:FF:000097">
    <property type="entry name" value="Serine/threonine-protein phosphatase"/>
    <property type="match status" value="1"/>
</dbReference>
<dbReference type="VEuPathDB" id="TrichDB:TRFO_17094"/>
<dbReference type="PANTHER" id="PTHR11668:SF494">
    <property type="entry name" value="PROTEIN PHOSPHATASE, PUTATIVE-RELATED"/>
    <property type="match status" value="1"/>
</dbReference>
<evidence type="ECO:0000259" key="2">
    <source>
        <dbReference type="PROSITE" id="PS00125"/>
    </source>
</evidence>
<dbReference type="Gene3D" id="3.60.21.10">
    <property type="match status" value="1"/>
</dbReference>
<dbReference type="AlphaFoldDB" id="A0A1J4KPL8"/>
<dbReference type="Pfam" id="PF00149">
    <property type="entry name" value="Metallophos"/>
    <property type="match status" value="1"/>
</dbReference>
<evidence type="ECO:0000313" key="4">
    <source>
        <dbReference type="Proteomes" id="UP000179807"/>
    </source>
</evidence>
<dbReference type="GO" id="GO:0005737">
    <property type="term" value="C:cytoplasm"/>
    <property type="evidence" value="ECO:0007669"/>
    <property type="project" value="TreeGrafter"/>
</dbReference>
<proteinExistence type="inferred from homology"/>
<feature type="domain" description="Serine/threonine specific protein phosphatases" evidence="2">
    <location>
        <begin position="127"/>
        <end position="132"/>
    </location>
</feature>
<dbReference type="RefSeq" id="XP_068365984.1">
    <property type="nucleotide sequence ID" value="XM_068499383.1"/>
</dbReference>
<dbReference type="GeneID" id="94834087"/>
<name>A0A1J4KPL8_9EUKA</name>
<dbReference type="GO" id="GO:0005634">
    <property type="term" value="C:nucleus"/>
    <property type="evidence" value="ECO:0007669"/>
    <property type="project" value="TreeGrafter"/>
</dbReference>
<dbReference type="PRINTS" id="PR00114">
    <property type="entry name" value="STPHPHTASE"/>
</dbReference>
<dbReference type="PANTHER" id="PTHR11668">
    <property type="entry name" value="SERINE/THREONINE PROTEIN PHOSPHATASE"/>
    <property type="match status" value="1"/>
</dbReference>
<evidence type="ECO:0000256" key="1">
    <source>
        <dbReference type="RuleBase" id="RU004273"/>
    </source>
</evidence>
<dbReference type="GO" id="GO:0004722">
    <property type="term" value="F:protein serine/threonine phosphatase activity"/>
    <property type="evidence" value="ECO:0007669"/>
    <property type="project" value="UniProtKB-EC"/>
</dbReference>
<organism evidence="3 4">
    <name type="scientific">Tritrichomonas foetus</name>
    <dbReference type="NCBI Taxonomy" id="1144522"/>
    <lineage>
        <taxon>Eukaryota</taxon>
        <taxon>Metamonada</taxon>
        <taxon>Parabasalia</taxon>
        <taxon>Tritrichomonadida</taxon>
        <taxon>Tritrichomonadidae</taxon>
        <taxon>Tritrichomonas</taxon>
    </lineage>
</organism>
<gene>
    <name evidence="3" type="primary">sds21</name>
    <name evidence="3" type="ORF">TRFO_17094</name>
</gene>
<sequence length="375" mass="41964">MATDPVGAVLSKFQPILNLSEENVDQIGISVPLPHFTESLMTELADLVLNVFKQKKTLVEIEAPIYIVGDIHGNIFDLMRILIYAKTPPASRLLFLGDYVDRGEYSIEVLAILFALQCAYPDHILLLRGNHEFAQVNQSYGFYEEVTAEFGRNNFWKHVNEVFQYMPLAAVVSKSVFCVHGGLSPTLTNPYIIEQIVRPIEDYDSADLIGDILWSDPANSDKEYVRSTRGSGVAFNSGAVMRFLRESKLSCVVRAHQCVPLGIMKFANGGLFTVFSSSNYEDNGTNRCGLLYVTKDKTTQVFSLPPLTIHRRKDVLFDHHAKKASKPTLTLNIKLAEILHSQKSSKSMTSRPIRNSAVMHVEKVNRSTSNLPPLK</sequence>
<reference evidence="3" key="1">
    <citation type="submission" date="2016-10" db="EMBL/GenBank/DDBJ databases">
        <authorList>
            <person name="Benchimol M."/>
            <person name="Almeida L.G."/>
            <person name="Vasconcelos A.T."/>
            <person name="Perreira-Neves A."/>
            <person name="Rosa I.A."/>
            <person name="Tasca T."/>
            <person name="Bogo M.R."/>
            <person name="de Souza W."/>
        </authorList>
    </citation>
    <scope>NUCLEOTIDE SEQUENCE [LARGE SCALE GENOMIC DNA]</scope>
    <source>
        <strain evidence="3">K</strain>
    </source>
</reference>
<comment type="similarity">
    <text evidence="1">Belongs to the PPP phosphatase family.</text>
</comment>
<dbReference type="InterPro" id="IPR004843">
    <property type="entry name" value="Calcineurin-like_PHP"/>
</dbReference>
<dbReference type="PROSITE" id="PS00125">
    <property type="entry name" value="SER_THR_PHOSPHATASE"/>
    <property type="match status" value="1"/>
</dbReference>
<dbReference type="InterPro" id="IPR050341">
    <property type="entry name" value="PP1_catalytic_subunit"/>
</dbReference>
<dbReference type="EMBL" id="MLAK01000553">
    <property type="protein sequence ID" value="OHT12848.1"/>
    <property type="molecule type" value="Genomic_DNA"/>
</dbReference>
<comment type="catalytic activity">
    <reaction evidence="1">
        <text>O-phospho-L-threonyl-[protein] + H2O = L-threonyl-[protein] + phosphate</text>
        <dbReference type="Rhea" id="RHEA:47004"/>
        <dbReference type="Rhea" id="RHEA-COMP:11060"/>
        <dbReference type="Rhea" id="RHEA-COMP:11605"/>
        <dbReference type="ChEBI" id="CHEBI:15377"/>
        <dbReference type="ChEBI" id="CHEBI:30013"/>
        <dbReference type="ChEBI" id="CHEBI:43474"/>
        <dbReference type="ChEBI" id="CHEBI:61977"/>
        <dbReference type="EC" id="3.1.3.16"/>
    </reaction>
</comment>
<keyword evidence="4" id="KW-1185">Reference proteome</keyword>
<dbReference type="Proteomes" id="UP000179807">
    <property type="component" value="Unassembled WGS sequence"/>
</dbReference>
<dbReference type="InterPro" id="IPR029052">
    <property type="entry name" value="Metallo-depent_PP-like"/>
</dbReference>